<comment type="similarity">
    <text evidence="2 9 10">Belongs to the CRISPR-associated endoribonuclease Cas2 protein family.</text>
</comment>
<dbReference type="EMBL" id="DRQG01000063">
    <property type="protein sequence ID" value="HGY55364.1"/>
    <property type="molecule type" value="Genomic_DNA"/>
</dbReference>
<keyword evidence="7 9" id="KW-0460">Magnesium</keyword>
<evidence type="ECO:0000256" key="8">
    <source>
        <dbReference type="ARBA" id="ARBA00023118"/>
    </source>
</evidence>
<comment type="subunit">
    <text evidence="9">Homodimer, forms a heterotetramer with a Cas1 homodimer.</text>
</comment>
<evidence type="ECO:0000256" key="5">
    <source>
        <dbReference type="ARBA" id="ARBA00022759"/>
    </source>
</evidence>
<dbReference type="InterPro" id="IPR019199">
    <property type="entry name" value="Virulence_VapD/CRISPR_Cas2"/>
</dbReference>
<dbReference type="GO" id="GO:0046872">
    <property type="term" value="F:metal ion binding"/>
    <property type="evidence" value="ECO:0007669"/>
    <property type="project" value="UniProtKB-UniRule"/>
</dbReference>
<evidence type="ECO:0000256" key="2">
    <source>
        <dbReference type="ARBA" id="ARBA00009959"/>
    </source>
</evidence>
<comment type="caution">
    <text evidence="11">The sequence shown here is derived from an EMBL/GenBank/DDBJ whole genome shotgun (WGS) entry which is preliminary data.</text>
</comment>
<dbReference type="HAMAP" id="MF_01471">
    <property type="entry name" value="Cas2"/>
    <property type="match status" value="1"/>
</dbReference>
<dbReference type="InterPro" id="IPR021127">
    <property type="entry name" value="CRISPR_associated_Cas2"/>
</dbReference>
<dbReference type="AlphaFoldDB" id="A0A7V4TZU5"/>
<proteinExistence type="inferred from homology"/>
<dbReference type="NCBIfam" id="TIGR01573">
    <property type="entry name" value="cas2"/>
    <property type="match status" value="1"/>
</dbReference>
<dbReference type="EC" id="3.1.-.-" evidence="9"/>
<gene>
    <name evidence="9 11" type="primary">cas2</name>
    <name evidence="11" type="ORF">ENK44_06680</name>
</gene>
<dbReference type="Gene3D" id="3.30.70.240">
    <property type="match status" value="1"/>
</dbReference>
<dbReference type="GO" id="GO:0051607">
    <property type="term" value="P:defense response to virus"/>
    <property type="evidence" value="ECO:0007669"/>
    <property type="project" value="UniProtKB-UniRule"/>
</dbReference>
<evidence type="ECO:0000256" key="4">
    <source>
        <dbReference type="ARBA" id="ARBA00022723"/>
    </source>
</evidence>
<name>A0A7V4TZU5_CALAY</name>
<evidence type="ECO:0000256" key="9">
    <source>
        <dbReference type="HAMAP-Rule" id="MF_01471"/>
    </source>
</evidence>
<dbReference type="PANTHER" id="PTHR34405:SF3">
    <property type="entry name" value="CRISPR-ASSOCIATED ENDORIBONUCLEASE CAS2 3"/>
    <property type="match status" value="1"/>
</dbReference>
<keyword evidence="3 9" id="KW-0540">Nuclease</keyword>
<dbReference type="SUPFAM" id="SSF143430">
    <property type="entry name" value="TTP0101/SSO1404-like"/>
    <property type="match status" value="1"/>
</dbReference>
<dbReference type="Proteomes" id="UP000885779">
    <property type="component" value="Unassembled WGS sequence"/>
</dbReference>
<dbReference type="GO" id="GO:0016787">
    <property type="term" value="F:hydrolase activity"/>
    <property type="evidence" value="ECO:0007669"/>
    <property type="project" value="UniProtKB-KW"/>
</dbReference>
<dbReference type="GO" id="GO:0043571">
    <property type="term" value="P:maintenance of CRISPR repeat elements"/>
    <property type="evidence" value="ECO:0007669"/>
    <property type="project" value="UniProtKB-UniRule"/>
</dbReference>
<accession>A0A7V4TZU5</accession>
<keyword evidence="4 9" id="KW-0479">Metal-binding</keyword>
<evidence type="ECO:0000256" key="6">
    <source>
        <dbReference type="ARBA" id="ARBA00022801"/>
    </source>
</evidence>
<evidence type="ECO:0000256" key="10">
    <source>
        <dbReference type="PIRNR" id="PIRNR032582"/>
    </source>
</evidence>
<evidence type="ECO:0000256" key="1">
    <source>
        <dbReference type="ARBA" id="ARBA00001946"/>
    </source>
</evidence>
<sequence length="96" mass="11115">MMVLVSYDIATASKKGAKRLRRVAKICTNYGQRVQYSVFELSVDPAQWAAIRQKLIDEINEEEDSLRFYFLGSNWKRRVEHIGAKETYDVEGTLIV</sequence>
<dbReference type="Pfam" id="PF09827">
    <property type="entry name" value="CRISPR_Cas2"/>
    <property type="match status" value="1"/>
</dbReference>
<dbReference type="GO" id="GO:0004521">
    <property type="term" value="F:RNA endonuclease activity"/>
    <property type="evidence" value="ECO:0007669"/>
    <property type="project" value="UniProtKB-UniRule"/>
</dbReference>
<comment type="cofactor">
    <cofactor evidence="1 9">
        <name>Mg(2+)</name>
        <dbReference type="ChEBI" id="CHEBI:18420"/>
    </cofactor>
</comment>
<dbReference type="PIRSF" id="PIRSF032582">
    <property type="entry name" value="Cas2"/>
    <property type="match status" value="1"/>
</dbReference>
<evidence type="ECO:0000256" key="3">
    <source>
        <dbReference type="ARBA" id="ARBA00022722"/>
    </source>
</evidence>
<keyword evidence="6 9" id="KW-0378">Hydrolase</keyword>
<organism evidence="11">
    <name type="scientific">Caldithrix abyssi</name>
    <dbReference type="NCBI Taxonomy" id="187145"/>
    <lineage>
        <taxon>Bacteria</taxon>
        <taxon>Pseudomonadati</taxon>
        <taxon>Calditrichota</taxon>
        <taxon>Calditrichia</taxon>
        <taxon>Calditrichales</taxon>
        <taxon>Calditrichaceae</taxon>
        <taxon>Caldithrix</taxon>
    </lineage>
</organism>
<evidence type="ECO:0000256" key="7">
    <source>
        <dbReference type="ARBA" id="ARBA00022842"/>
    </source>
</evidence>
<dbReference type="PANTHER" id="PTHR34405">
    <property type="entry name" value="CRISPR-ASSOCIATED ENDORIBONUCLEASE CAS2"/>
    <property type="match status" value="1"/>
</dbReference>
<comment type="function">
    <text evidence="9">CRISPR (clustered regularly interspaced short palindromic repeat), is an adaptive immune system that provides protection against mobile genetic elements (viruses, transposable elements and conjugative plasmids). CRISPR clusters contain sequences complementary to antecedent mobile elements and target invading nucleic acids. CRISPR clusters are transcribed and processed into CRISPR RNA (crRNA). Functions as a ssRNA-specific endoribonuclease. Involved in the integration of spacer DNA into the CRISPR cassette.</text>
</comment>
<protein>
    <recommendedName>
        <fullName evidence="9">CRISPR-associated endoribonuclease Cas2</fullName>
        <ecNumber evidence="9">3.1.-.-</ecNumber>
    </recommendedName>
</protein>
<evidence type="ECO:0000313" key="11">
    <source>
        <dbReference type="EMBL" id="HGY55364.1"/>
    </source>
</evidence>
<reference evidence="11" key="1">
    <citation type="journal article" date="2020" name="mSystems">
        <title>Genome- and Community-Level Interaction Insights into Carbon Utilization and Element Cycling Functions of Hydrothermarchaeota in Hydrothermal Sediment.</title>
        <authorList>
            <person name="Zhou Z."/>
            <person name="Liu Y."/>
            <person name="Xu W."/>
            <person name="Pan J."/>
            <person name="Luo Z.H."/>
            <person name="Li M."/>
        </authorList>
    </citation>
    <scope>NUCLEOTIDE SEQUENCE [LARGE SCALE GENOMIC DNA]</scope>
    <source>
        <strain evidence="11">HyVt-577</strain>
    </source>
</reference>
<keyword evidence="5 9" id="KW-0255">Endonuclease</keyword>
<feature type="binding site" evidence="9">
    <location>
        <position position="8"/>
    </location>
    <ligand>
        <name>Mg(2+)</name>
        <dbReference type="ChEBI" id="CHEBI:18420"/>
        <note>catalytic</note>
    </ligand>
</feature>
<keyword evidence="8 9" id="KW-0051">Antiviral defense</keyword>
<dbReference type="CDD" id="cd09725">
    <property type="entry name" value="Cas2_I_II_III"/>
    <property type="match status" value="1"/>
</dbReference>